<dbReference type="SUPFAM" id="SSF46689">
    <property type="entry name" value="Homeodomain-like"/>
    <property type="match status" value="1"/>
</dbReference>
<keyword evidence="3" id="KW-0804">Transcription</keyword>
<dbReference type="InterPro" id="IPR003313">
    <property type="entry name" value="AraC-bd"/>
</dbReference>
<name>A0ABS3XPP8_9ACTN</name>
<dbReference type="Pfam" id="PF12833">
    <property type="entry name" value="HTH_18"/>
    <property type="match status" value="1"/>
</dbReference>
<evidence type="ECO:0000256" key="1">
    <source>
        <dbReference type="ARBA" id="ARBA00023015"/>
    </source>
</evidence>
<keyword evidence="1" id="KW-0805">Transcription regulation</keyword>
<sequence>MDVVGFAELLERGRRRGITLSAPQRPSFHHLIHVGSGALRHTVDFSDHTLTEGSWLWVRPRQVHRYFPDDLAAARGTIVIWQPGFPTTDPGQGPPHDPSPVLPTGPHARATRLALRHLTHEYADLASIPLDAHIETLRLLLSALLLRLAHARPEAPSPASADGPFRRFHDAVERDLCRTHRVGDYAAALGYSVRTLTRATRAATGSSAKQYLDARILLEAKRLLVHTEASSAEIAGRLGFADPGDFTKFFRVRDGRTPLEFRTVARGVG</sequence>
<accession>A0ABS3XPP8</accession>
<comment type="caution">
    <text evidence="7">The sequence shown here is derived from an EMBL/GenBank/DDBJ whole genome shotgun (WGS) entry which is preliminary data.</text>
</comment>
<dbReference type="InterPro" id="IPR000095">
    <property type="entry name" value="CRIB_dom"/>
</dbReference>
<evidence type="ECO:0000259" key="6">
    <source>
        <dbReference type="PROSITE" id="PS50108"/>
    </source>
</evidence>
<dbReference type="PANTHER" id="PTHR43280">
    <property type="entry name" value="ARAC-FAMILY TRANSCRIPTIONAL REGULATOR"/>
    <property type="match status" value="1"/>
</dbReference>
<gene>
    <name evidence="7" type="ORF">JW613_02855</name>
</gene>
<reference evidence="7 8" key="1">
    <citation type="submission" date="2021-02" db="EMBL/GenBank/DDBJ databases">
        <title>Streptomyces spirodelae sp. nov., isolated from duckweed.</title>
        <authorList>
            <person name="Saimee Y."/>
            <person name="Duangmal K."/>
        </authorList>
    </citation>
    <scope>NUCLEOTIDE SEQUENCE [LARGE SCALE GENOMIC DNA]</scope>
    <source>
        <strain evidence="7 8">DSM 42105</strain>
    </source>
</reference>
<evidence type="ECO:0000256" key="2">
    <source>
        <dbReference type="ARBA" id="ARBA00023125"/>
    </source>
</evidence>
<proteinExistence type="predicted"/>
<dbReference type="SMART" id="SM00342">
    <property type="entry name" value="HTH_ARAC"/>
    <property type="match status" value="1"/>
</dbReference>
<dbReference type="PROSITE" id="PS50108">
    <property type="entry name" value="CRIB"/>
    <property type="match status" value="1"/>
</dbReference>
<evidence type="ECO:0000313" key="8">
    <source>
        <dbReference type="Proteomes" id="UP000721954"/>
    </source>
</evidence>
<dbReference type="Gene3D" id="1.10.10.60">
    <property type="entry name" value="Homeodomain-like"/>
    <property type="match status" value="1"/>
</dbReference>
<keyword evidence="2" id="KW-0238">DNA-binding</keyword>
<keyword evidence="8" id="KW-1185">Reference proteome</keyword>
<dbReference type="EMBL" id="JAFFZM010000001">
    <property type="protein sequence ID" value="MBO8197258.1"/>
    <property type="molecule type" value="Genomic_DNA"/>
</dbReference>
<feature type="region of interest" description="Disordered" evidence="4">
    <location>
        <begin position="84"/>
        <end position="104"/>
    </location>
</feature>
<feature type="compositionally biased region" description="Pro residues" evidence="4">
    <location>
        <begin position="92"/>
        <end position="103"/>
    </location>
</feature>
<dbReference type="InterPro" id="IPR018060">
    <property type="entry name" value="HTH_AraC"/>
</dbReference>
<evidence type="ECO:0000256" key="4">
    <source>
        <dbReference type="SAM" id="MobiDB-lite"/>
    </source>
</evidence>
<dbReference type="PANTHER" id="PTHR43280:SF32">
    <property type="entry name" value="TRANSCRIPTIONAL REGULATORY PROTEIN"/>
    <property type="match status" value="1"/>
</dbReference>
<dbReference type="SUPFAM" id="SSF51215">
    <property type="entry name" value="Regulatory protein AraC"/>
    <property type="match status" value="1"/>
</dbReference>
<protein>
    <submittedName>
        <fullName evidence="7">Helix-turn-helix transcriptional regulator</fullName>
    </submittedName>
</protein>
<dbReference type="InterPro" id="IPR037923">
    <property type="entry name" value="HTH-like"/>
</dbReference>
<dbReference type="Proteomes" id="UP000721954">
    <property type="component" value="Unassembled WGS sequence"/>
</dbReference>
<feature type="domain" description="HTH araC/xylS-type" evidence="5">
    <location>
        <begin position="166"/>
        <end position="264"/>
    </location>
</feature>
<dbReference type="Pfam" id="PF02311">
    <property type="entry name" value="AraC_binding"/>
    <property type="match status" value="1"/>
</dbReference>
<evidence type="ECO:0000259" key="5">
    <source>
        <dbReference type="PROSITE" id="PS01124"/>
    </source>
</evidence>
<evidence type="ECO:0000256" key="3">
    <source>
        <dbReference type="ARBA" id="ARBA00023163"/>
    </source>
</evidence>
<dbReference type="PROSITE" id="PS01124">
    <property type="entry name" value="HTH_ARAC_FAMILY_2"/>
    <property type="match status" value="1"/>
</dbReference>
<evidence type="ECO:0000313" key="7">
    <source>
        <dbReference type="EMBL" id="MBO8197258.1"/>
    </source>
</evidence>
<dbReference type="InterPro" id="IPR009057">
    <property type="entry name" value="Homeodomain-like_sf"/>
</dbReference>
<organism evidence="7 8">
    <name type="scientific">Streptomyces smyrnaeus</name>
    <dbReference type="NCBI Taxonomy" id="1387713"/>
    <lineage>
        <taxon>Bacteria</taxon>
        <taxon>Bacillati</taxon>
        <taxon>Actinomycetota</taxon>
        <taxon>Actinomycetes</taxon>
        <taxon>Kitasatosporales</taxon>
        <taxon>Streptomycetaceae</taxon>
        <taxon>Streptomyces</taxon>
    </lineage>
</organism>
<feature type="domain" description="CRIB" evidence="6">
    <location>
        <begin position="20"/>
        <end position="35"/>
    </location>
</feature>